<evidence type="ECO:0000313" key="2">
    <source>
        <dbReference type="Proteomes" id="UP001558850"/>
    </source>
</evidence>
<name>A0ACC6UD77_9BURK</name>
<reference evidence="1" key="1">
    <citation type="submission" date="2024-07" db="EMBL/GenBank/DDBJ databases">
        <title>A survey of Mimosa microsymbionts across Brazilian biomes reveals a high diversity of Paraburkholderia nodulating endemic species, but also that Cupriavidus is common as a symbiont of widespread species.</title>
        <authorList>
            <person name="Rouws L."/>
            <person name="Barauna A."/>
            <person name="Beukes C."/>
            <person name="Rouws J.R.C."/>
            <person name="De Faria S.M."/>
            <person name="Gross E."/>
            <person name="Bueno Dos Reis Junior F."/>
            <person name="Simon M.F."/>
            <person name="Maluk M."/>
            <person name="Odee D.W."/>
            <person name="Kenicer G."/>
            <person name="Young J.P.W."/>
            <person name="Reis V.M."/>
            <person name="Zilli J."/>
            <person name="James E.K."/>
        </authorList>
    </citation>
    <scope>NUCLEOTIDE SEQUENCE</scope>
    <source>
        <strain evidence="1">EG181B</strain>
    </source>
</reference>
<protein>
    <submittedName>
        <fullName evidence="1">Polyprenyl diphosphate synthase</fullName>
        <ecNumber evidence="1">2.5.1.-</ecNumber>
    </submittedName>
</protein>
<keyword evidence="1" id="KW-0808">Transferase</keyword>
<dbReference type="EMBL" id="JBFRCH010000058">
    <property type="protein sequence ID" value="MEX3937614.1"/>
    <property type="molecule type" value="Genomic_DNA"/>
</dbReference>
<keyword evidence="2" id="KW-1185">Reference proteome</keyword>
<proteinExistence type="predicted"/>
<comment type="caution">
    <text evidence="1">The sequence shown here is derived from an EMBL/GenBank/DDBJ whole genome shotgun (WGS) entry which is preliminary data.</text>
</comment>
<accession>A0ACC6UD77</accession>
<dbReference type="EC" id="2.5.1.-" evidence="1"/>
<organism evidence="1 2">
    <name type="scientific">Paraburkholderia phymatum</name>
    <dbReference type="NCBI Taxonomy" id="148447"/>
    <lineage>
        <taxon>Bacteria</taxon>
        <taxon>Pseudomonadati</taxon>
        <taxon>Pseudomonadota</taxon>
        <taxon>Betaproteobacteria</taxon>
        <taxon>Burkholderiales</taxon>
        <taxon>Burkholderiaceae</taxon>
        <taxon>Paraburkholderia</taxon>
    </lineage>
</organism>
<evidence type="ECO:0000313" key="1">
    <source>
        <dbReference type="EMBL" id="MEX3937614.1"/>
    </source>
</evidence>
<gene>
    <name evidence="1" type="primary">uppS</name>
    <name evidence="1" type="ORF">AB4Y32_38825</name>
</gene>
<sequence length="256" mass="28588">MVQALALSSSDARVATLGDATLSDQSVPVRHLAVILDGNRRWAQRLRLQSIDGYRAGGRKVHALLSWCSEAGIPLVTLWPLSAENLSRDQEELRALLTVIVEVFEELAGSHRWRLRVIGDLSRLPRGAAHRIQNAERRTAGIDGITVNIGVAYNGRLELLYAIRTLIANHLAAGTLDTLLTGLGPELIASHLYTAGQPDPDLIIRTSGEQRLSDFMLWQSAYSEFHFTPVCWPDFSRADFDEALRIYRSRHRRFGQ</sequence>
<dbReference type="Proteomes" id="UP001558850">
    <property type="component" value="Unassembled WGS sequence"/>
</dbReference>